<dbReference type="Gene3D" id="3.30.470.110">
    <property type="match status" value="1"/>
</dbReference>
<name>A0A8W7NY08_ANOCL</name>
<evidence type="ECO:0000256" key="7">
    <source>
        <dbReference type="ARBA" id="ARBA00022553"/>
    </source>
</evidence>
<reference evidence="16" key="1">
    <citation type="submission" date="2022-08" db="UniProtKB">
        <authorList>
            <consortium name="EnsemblMetazoa"/>
        </authorList>
    </citation>
    <scope>IDENTIFICATION</scope>
</reference>
<dbReference type="InterPro" id="IPR002020">
    <property type="entry name" value="Citrate_synthase"/>
</dbReference>
<dbReference type="InterPro" id="IPR016102">
    <property type="entry name" value="Succinyl-CoA_synth-like"/>
</dbReference>
<protein>
    <recommendedName>
        <fullName evidence="4">ATP citrate synthase</fullName>
        <ecNumber evidence="4">2.3.3.8</ecNumber>
    </recommendedName>
</protein>
<dbReference type="CDD" id="cd06100">
    <property type="entry name" value="CCL_ACL-C"/>
    <property type="match status" value="1"/>
</dbReference>
<comment type="subcellular location">
    <subcellularLocation>
        <location evidence="1">Cytoplasm</location>
    </subcellularLocation>
</comment>
<evidence type="ECO:0000256" key="11">
    <source>
        <dbReference type="ARBA" id="ARBA00022840"/>
    </source>
</evidence>
<dbReference type="GO" id="GO:0006085">
    <property type="term" value="P:acetyl-CoA biosynthetic process"/>
    <property type="evidence" value="ECO:0007669"/>
    <property type="project" value="TreeGrafter"/>
</dbReference>
<dbReference type="InterPro" id="IPR016143">
    <property type="entry name" value="Citrate_synth-like_sm_a-sub"/>
</dbReference>
<dbReference type="SUPFAM" id="SSF48256">
    <property type="entry name" value="Citrate synthase"/>
    <property type="match status" value="1"/>
</dbReference>
<dbReference type="FunFam" id="3.30.470.110:FF:000003">
    <property type="entry name" value="ATP-citrate synthase subunit 2"/>
    <property type="match status" value="1"/>
</dbReference>
<dbReference type="Pfam" id="PF00285">
    <property type="entry name" value="Citrate_synt"/>
    <property type="match status" value="1"/>
</dbReference>
<accession>A0A8W7NY08</accession>
<dbReference type="SUPFAM" id="SSF51735">
    <property type="entry name" value="NAD(P)-binding Rossmann-fold domains"/>
    <property type="match status" value="1"/>
</dbReference>
<dbReference type="InterPro" id="IPR056749">
    <property type="entry name" value="Citrate_synth_N"/>
</dbReference>
<dbReference type="InterPro" id="IPR017866">
    <property type="entry name" value="Succ-CoA_synthase_bsu_CS"/>
</dbReference>
<feature type="region of interest" description="Disordered" evidence="13">
    <location>
        <begin position="443"/>
        <end position="469"/>
    </location>
</feature>
<comment type="similarity">
    <text evidence="2">In the C-terminal section; belongs to the succinate/malate CoA ligase alpha subunit family.</text>
</comment>
<organism evidence="16">
    <name type="scientific">Anopheles coluzzii</name>
    <name type="common">African malaria mosquito</name>
    <dbReference type="NCBI Taxonomy" id="1518534"/>
    <lineage>
        <taxon>Eukaryota</taxon>
        <taxon>Metazoa</taxon>
        <taxon>Ecdysozoa</taxon>
        <taxon>Arthropoda</taxon>
        <taxon>Hexapoda</taxon>
        <taxon>Insecta</taxon>
        <taxon>Pterygota</taxon>
        <taxon>Neoptera</taxon>
        <taxon>Endopterygota</taxon>
        <taxon>Diptera</taxon>
        <taxon>Nematocera</taxon>
        <taxon>Culicoidea</taxon>
        <taxon>Culicidae</taxon>
        <taxon>Anophelinae</taxon>
        <taxon>Anopheles</taxon>
    </lineage>
</organism>
<dbReference type="InterPro" id="IPR036291">
    <property type="entry name" value="NAD(P)-bd_dom_sf"/>
</dbReference>
<keyword evidence="5" id="KW-0963">Cytoplasm</keyword>
<dbReference type="GO" id="GO:0046872">
    <property type="term" value="F:metal ion binding"/>
    <property type="evidence" value="ECO:0007669"/>
    <property type="project" value="UniProtKB-KW"/>
</dbReference>
<evidence type="ECO:0000256" key="9">
    <source>
        <dbReference type="ARBA" id="ARBA00022723"/>
    </source>
</evidence>
<evidence type="ECO:0000256" key="10">
    <source>
        <dbReference type="ARBA" id="ARBA00022741"/>
    </source>
</evidence>
<evidence type="ECO:0000256" key="8">
    <source>
        <dbReference type="ARBA" id="ARBA00022679"/>
    </source>
</evidence>
<keyword evidence="8" id="KW-0808">Transferase</keyword>
<dbReference type="VEuPathDB" id="VectorBase:ACON2_035069"/>
<dbReference type="GO" id="GO:0005524">
    <property type="term" value="F:ATP binding"/>
    <property type="evidence" value="ECO:0007669"/>
    <property type="project" value="UniProtKB-KW"/>
</dbReference>
<dbReference type="GO" id="GO:0006633">
    <property type="term" value="P:fatty acid biosynthetic process"/>
    <property type="evidence" value="ECO:0007669"/>
    <property type="project" value="TreeGrafter"/>
</dbReference>
<dbReference type="Pfam" id="PF24948">
    <property type="entry name" value="Citrate_synth_N"/>
    <property type="match status" value="1"/>
</dbReference>
<dbReference type="EC" id="2.3.3.8" evidence="4"/>
<dbReference type="GO" id="GO:0003878">
    <property type="term" value="F:ATP citrate synthase activity"/>
    <property type="evidence" value="ECO:0007669"/>
    <property type="project" value="UniProtKB-EC"/>
</dbReference>
<keyword evidence="12" id="KW-0443">Lipid metabolism</keyword>
<dbReference type="InterPro" id="IPR016142">
    <property type="entry name" value="Citrate_synth-like_lrg_a-sub"/>
</dbReference>
<dbReference type="AlphaFoldDB" id="A0A8W7NY08"/>
<dbReference type="EnsemblMetazoa" id="ACOM022492-RA">
    <property type="protein sequence ID" value="ACOM022492-PA.1"/>
    <property type="gene ID" value="ACOM022492"/>
</dbReference>
<evidence type="ECO:0000259" key="15">
    <source>
        <dbReference type="Pfam" id="PF24948"/>
    </source>
</evidence>
<keyword evidence="6" id="KW-0444">Lipid biosynthesis</keyword>
<dbReference type="Gene3D" id="1.10.580.10">
    <property type="entry name" value="Citrate Synthase, domain 1"/>
    <property type="match status" value="1"/>
</dbReference>
<dbReference type="Proteomes" id="UP000075882">
    <property type="component" value="Unassembled WGS sequence"/>
</dbReference>
<dbReference type="InterPro" id="IPR032263">
    <property type="entry name" value="Citrate-bd"/>
</dbReference>
<dbReference type="PANTHER" id="PTHR23118:SF42">
    <property type="entry name" value="ATP-CITRATE SYNTHASE"/>
    <property type="match status" value="1"/>
</dbReference>
<evidence type="ECO:0000313" key="16">
    <source>
        <dbReference type="EnsemblMetazoa" id="ACOM022492-PA.1"/>
    </source>
</evidence>
<dbReference type="FunFam" id="3.40.50.261:FF:000004">
    <property type="entry name" value="ATP-citrate synthase subunit"/>
    <property type="match status" value="1"/>
</dbReference>
<keyword evidence="11" id="KW-0067">ATP-binding</keyword>
<evidence type="ECO:0000256" key="1">
    <source>
        <dbReference type="ARBA" id="ARBA00004496"/>
    </source>
</evidence>
<evidence type="ECO:0000256" key="12">
    <source>
        <dbReference type="ARBA" id="ARBA00023098"/>
    </source>
</evidence>
<sequence length="970" mass="106009">MSAKAIREATGKDIINRQLQGDHGAAKCRFATVTETTQWQQLVQDNPWLETSPLVVKPDQLIKRRGKLGLIAVNKNLAQVKTWVNERMGKDQKIGNATGKLRNFIIEPFVPHKDNEEAYVCIYSHRTADTILFYHQGGVDIGDVDAKALKLEVPVGTDVTMAEIEKVLLTEISSAKKKRVANFVYNLYKMYVDLYFTYLEINPLVVTDDSIYILDLAAKVDATADFICRPKWGEIDYPPPFGRDAFPEEAYIADLDAKSGASLKLTILNRNGRIWTMVAGGGASVIYSDTICDLGGASELANYGEYSGAPSEQQTYEYAKTILSLMTSSPKHPDGKVLITGGGIANFTNVAATFSGIITALRDYQQKLIEHNVSIFVRRAGPNYQEGLRKMREIGSSLGIPLYVFGPETHMTAICGMALGKKPIAKSNNVHFATANFLLPGGQQGAESSKKSSTASQENGEAGAARSSPTEIGSNAYRQMFSNRTKAIVWGMQTRAVQSMLDFDFICRSSTGGHKEVLIPVYSKMSEAINKHKEADVLVNFASLRSAYDSSVEVLDYPQIRTIAIIAEGIPENLTRKLNMAARERNVAIIGPATADPAAKMIVLLGEVGGVEEYEVCEALKDGRITQAADCLFGHAGSCANSDRETASAKNKALAEAGAHVPASFDAFGDMIGSVYESMVKEGLIVPAEEVPPPTVPMDYSWARELGLIRKPASFMTSICDERGQELLYAGMPISDVLQKNVGIGGVVSLLWFQRCLPPYVCKFFEMCLMVTADHGPAVSGAHNTIVCARAGKDLVSSVVSGLLTIGDRFGGALDGAAKQFSEAYDSNLHPMEFVNSMRKKGQLIMGIGHRVKSINNPDVRVKIIKEFVMQNFPAYPLLEYALEVEKITTSKKPNLILNVDGVIATSFVDMLRNCGSFTSEEAQEYINIGAINSLFVLGRSIGFIGHYMDQKRLKQGLYRHPWDDISSSL</sequence>
<dbReference type="Gene3D" id="1.10.230.10">
    <property type="entry name" value="Cytochrome P450-Terp, domain 2"/>
    <property type="match status" value="1"/>
</dbReference>
<dbReference type="Pfam" id="PF16114">
    <property type="entry name" value="Citrate_bind"/>
    <property type="match status" value="1"/>
</dbReference>
<evidence type="ECO:0000256" key="4">
    <source>
        <dbReference type="ARBA" id="ARBA00012639"/>
    </source>
</evidence>
<dbReference type="Gene3D" id="3.40.50.720">
    <property type="entry name" value="NAD(P)-binding Rossmann-like Domain"/>
    <property type="match status" value="1"/>
</dbReference>
<evidence type="ECO:0000259" key="14">
    <source>
        <dbReference type="Pfam" id="PF16114"/>
    </source>
</evidence>
<dbReference type="Gene3D" id="3.40.50.261">
    <property type="entry name" value="Succinyl-CoA synthetase domains"/>
    <property type="match status" value="2"/>
</dbReference>
<feature type="domain" description="ATP-citrate synthase ATP-grasp" evidence="15">
    <location>
        <begin position="2"/>
        <end position="232"/>
    </location>
</feature>
<dbReference type="InterPro" id="IPR036969">
    <property type="entry name" value="Citrate_synthase_sf"/>
</dbReference>
<keyword evidence="9" id="KW-0479">Metal-binding</keyword>
<keyword evidence="7" id="KW-0597">Phosphoprotein</keyword>
<proteinExistence type="inferred from homology"/>
<feature type="compositionally biased region" description="Polar residues" evidence="13">
    <location>
        <begin position="445"/>
        <end position="459"/>
    </location>
</feature>
<evidence type="ECO:0000256" key="13">
    <source>
        <dbReference type="SAM" id="MobiDB-lite"/>
    </source>
</evidence>
<dbReference type="FunFam" id="1.10.230.10:FF:000004">
    <property type="entry name" value="ATP-citrate synthase"/>
    <property type="match status" value="1"/>
</dbReference>
<dbReference type="PANTHER" id="PTHR23118">
    <property type="entry name" value="ATP-CITRATE SYNTHASE"/>
    <property type="match status" value="1"/>
</dbReference>
<evidence type="ECO:0000256" key="5">
    <source>
        <dbReference type="ARBA" id="ARBA00022490"/>
    </source>
</evidence>
<dbReference type="GO" id="GO:0005829">
    <property type="term" value="C:cytosol"/>
    <property type="evidence" value="ECO:0007669"/>
    <property type="project" value="TreeGrafter"/>
</dbReference>
<evidence type="ECO:0000256" key="6">
    <source>
        <dbReference type="ARBA" id="ARBA00022516"/>
    </source>
</evidence>
<keyword evidence="10" id="KW-0547">Nucleotide-binding</keyword>
<comment type="similarity">
    <text evidence="3">In the N-terminal section; belongs to the succinate/malate CoA ligase beta subunit family.</text>
</comment>
<evidence type="ECO:0000256" key="2">
    <source>
        <dbReference type="ARBA" id="ARBA00005899"/>
    </source>
</evidence>
<dbReference type="SUPFAM" id="SSF52210">
    <property type="entry name" value="Succinyl-CoA synthetase domains"/>
    <property type="match status" value="1"/>
</dbReference>
<feature type="domain" description="ATP-citrate synthase citrate-binding" evidence="14">
    <location>
        <begin position="243"/>
        <end position="420"/>
    </location>
</feature>
<dbReference type="PROSITE" id="PS01217">
    <property type="entry name" value="SUCCINYL_COA_LIG_3"/>
    <property type="match status" value="1"/>
</dbReference>
<evidence type="ECO:0000256" key="3">
    <source>
        <dbReference type="ARBA" id="ARBA00010719"/>
    </source>
</evidence>
<dbReference type="SUPFAM" id="SSF56059">
    <property type="entry name" value="Glutathione synthetase ATP-binding domain-like"/>
    <property type="match status" value="1"/>
</dbReference>